<evidence type="ECO:0000256" key="2">
    <source>
        <dbReference type="ARBA" id="ARBA00023015"/>
    </source>
</evidence>
<keyword evidence="4" id="KW-0804">Transcription</keyword>
<gene>
    <name evidence="7" type="ORF">ACFFRI_03155</name>
</gene>
<dbReference type="PRINTS" id="PR00455">
    <property type="entry name" value="HTHTETR"/>
</dbReference>
<evidence type="ECO:0000256" key="5">
    <source>
        <dbReference type="PROSITE-ProRule" id="PRU00335"/>
    </source>
</evidence>
<evidence type="ECO:0000256" key="3">
    <source>
        <dbReference type="ARBA" id="ARBA00023125"/>
    </source>
</evidence>
<dbReference type="Proteomes" id="UP001589750">
    <property type="component" value="Unassembled WGS sequence"/>
</dbReference>
<evidence type="ECO:0000313" key="8">
    <source>
        <dbReference type="Proteomes" id="UP001589750"/>
    </source>
</evidence>
<accession>A0ABV5K6P7</accession>
<feature type="DNA-binding region" description="H-T-H motif" evidence="5">
    <location>
        <begin position="37"/>
        <end position="56"/>
    </location>
</feature>
<dbReference type="PROSITE" id="PS50977">
    <property type="entry name" value="HTH_TETR_2"/>
    <property type="match status" value="1"/>
</dbReference>
<keyword evidence="3 5" id="KW-0238">DNA-binding</keyword>
<dbReference type="EMBL" id="JBHMDG010000002">
    <property type="protein sequence ID" value="MFB9312032.1"/>
    <property type="molecule type" value="Genomic_DNA"/>
</dbReference>
<sequence length="219" mass="24170">MAAASSPASSEPAASRRTELLAIAAGLFAEKGFRNTTVRDIAEAAGILSGSLYHHFDSKESMVDEILRTFQDELFGQYDAILLGDADPRAKLEQAVVVSFAAIDQHPHEVAIFQNESAYLGGFERFAYLAERNAQSRAVWITLLDDGVRAGAWRTDLDVELTYRFIRDTVWVAVGWYRPGGKLTHDVIARQYLTILLDGIASPTGPPATTRPTRTKKER</sequence>
<dbReference type="InterPro" id="IPR036271">
    <property type="entry name" value="Tet_transcr_reg_TetR-rel_C_sf"/>
</dbReference>
<dbReference type="InterPro" id="IPR050109">
    <property type="entry name" value="HTH-type_TetR-like_transc_reg"/>
</dbReference>
<evidence type="ECO:0000256" key="1">
    <source>
        <dbReference type="ARBA" id="ARBA00022491"/>
    </source>
</evidence>
<dbReference type="Gene3D" id="1.10.357.10">
    <property type="entry name" value="Tetracycline Repressor, domain 2"/>
    <property type="match status" value="1"/>
</dbReference>
<dbReference type="InterPro" id="IPR009057">
    <property type="entry name" value="Homeodomain-like_sf"/>
</dbReference>
<dbReference type="RefSeq" id="WP_140010777.1">
    <property type="nucleotide sequence ID" value="NZ_JBHMDG010000002.1"/>
</dbReference>
<evidence type="ECO:0000313" key="7">
    <source>
        <dbReference type="EMBL" id="MFB9312032.1"/>
    </source>
</evidence>
<dbReference type="Pfam" id="PF17932">
    <property type="entry name" value="TetR_C_24"/>
    <property type="match status" value="1"/>
</dbReference>
<dbReference type="SUPFAM" id="SSF46689">
    <property type="entry name" value="Homeodomain-like"/>
    <property type="match status" value="1"/>
</dbReference>
<keyword evidence="2" id="KW-0805">Transcription regulation</keyword>
<reference evidence="7 8" key="1">
    <citation type="submission" date="2024-09" db="EMBL/GenBank/DDBJ databases">
        <authorList>
            <person name="Sun Q."/>
            <person name="Mori K."/>
        </authorList>
    </citation>
    <scope>NUCLEOTIDE SEQUENCE [LARGE SCALE GENOMIC DNA]</scope>
    <source>
        <strain evidence="7 8">JCM 9626</strain>
    </source>
</reference>
<keyword evidence="8" id="KW-1185">Reference proteome</keyword>
<feature type="domain" description="HTH tetR-type" evidence="6">
    <location>
        <begin position="14"/>
        <end position="74"/>
    </location>
</feature>
<comment type="caution">
    <text evidence="7">The sequence shown here is derived from an EMBL/GenBank/DDBJ whole genome shotgun (WGS) entry which is preliminary data.</text>
</comment>
<evidence type="ECO:0000256" key="4">
    <source>
        <dbReference type="ARBA" id="ARBA00023163"/>
    </source>
</evidence>
<protein>
    <submittedName>
        <fullName evidence="7">TetR/AcrR family transcriptional regulator</fullName>
    </submittedName>
</protein>
<dbReference type="PANTHER" id="PTHR30055">
    <property type="entry name" value="HTH-TYPE TRANSCRIPTIONAL REGULATOR RUTR"/>
    <property type="match status" value="1"/>
</dbReference>
<keyword evidence="1" id="KW-0678">Repressor</keyword>
<evidence type="ECO:0000259" key="6">
    <source>
        <dbReference type="PROSITE" id="PS50977"/>
    </source>
</evidence>
<dbReference type="PANTHER" id="PTHR30055:SF175">
    <property type="entry name" value="HTH-TYPE TRANSCRIPTIONAL REPRESSOR KSTR2"/>
    <property type="match status" value="1"/>
</dbReference>
<organism evidence="7 8">
    <name type="scientific">Nocardioides plantarum</name>
    <dbReference type="NCBI Taxonomy" id="29299"/>
    <lineage>
        <taxon>Bacteria</taxon>
        <taxon>Bacillati</taxon>
        <taxon>Actinomycetota</taxon>
        <taxon>Actinomycetes</taxon>
        <taxon>Propionibacteriales</taxon>
        <taxon>Nocardioidaceae</taxon>
        <taxon>Nocardioides</taxon>
    </lineage>
</organism>
<proteinExistence type="predicted"/>
<dbReference type="InterPro" id="IPR001647">
    <property type="entry name" value="HTH_TetR"/>
</dbReference>
<name>A0ABV5K6P7_9ACTN</name>
<dbReference type="InterPro" id="IPR041490">
    <property type="entry name" value="KstR2_TetR_C"/>
</dbReference>
<dbReference type="SUPFAM" id="SSF48498">
    <property type="entry name" value="Tetracyclin repressor-like, C-terminal domain"/>
    <property type="match status" value="1"/>
</dbReference>
<dbReference type="Pfam" id="PF00440">
    <property type="entry name" value="TetR_N"/>
    <property type="match status" value="1"/>
</dbReference>
<dbReference type="Gene3D" id="1.10.10.60">
    <property type="entry name" value="Homeodomain-like"/>
    <property type="match status" value="1"/>
</dbReference>